<comment type="caution">
    <text evidence="8">The sequence shown here is derived from an EMBL/GenBank/DDBJ whole genome shotgun (WGS) entry which is preliminary data.</text>
</comment>
<dbReference type="PANTHER" id="PTHR46481:SF10">
    <property type="entry name" value="ZINC FINGER BED DOMAIN-CONTAINING PROTEIN 39"/>
    <property type="match status" value="1"/>
</dbReference>
<evidence type="ECO:0000256" key="3">
    <source>
        <dbReference type="ARBA" id="ARBA00022771"/>
    </source>
</evidence>
<dbReference type="AlphaFoldDB" id="A0A0L0VMM3"/>
<keyword evidence="9" id="KW-1185">Reference proteome</keyword>
<dbReference type="InterPro" id="IPR008906">
    <property type="entry name" value="HATC_C_dom"/>
</dbReference>
<dbReference type="SUPFAM" id="SSF53098">
    <property type="entry name" value="Ribonuclease H-like"/>
    <property type="match status" value="1"/>
</dbReference>
<evidence type="ECO:0000256" key="2">
    <source>
        <dbReference type="ARBA" id="ARBA00022723"/>
    </source>
</evidence>
<protein>
    <recommendedName>
        <fullName evidence="7">HAT C-terminal dimerisation domain-containing protein</fullName>
    </recommendedName>
</protein>
<feature type="compositionally biased region" description="Basic and acidic residues" evidence="6">
    <location>
        <begin position="39"/>
        <end position="56"/>
    </location>
</feature>
<keyword evidence="2" id="KW-0479">Metal-binding</keyword>
<feature type="compositionally biased region" description="Polar residues" evidence="6">
    <location>
        <begin position="11"/>
        <end position="21"/>
    </location>
</feature>
<dbReference type="GO" id="GO:0046983">
    <property type="term" value="F:protein dimerization activity"/>
    <property type="evidence" value="ECO:0007669"/>
    <property type="project" value="InterPro"/>
</dbReference>
<gene>
    <name evidence="8" type="ORF">PSTG_06187</name>
</gene>
<proteinExistence type="predicted"/>
<evidence type="ECO:0000313" key="8">
    <source>
        <dbReference type="EMBL" id="KNF00496.1"/>
    </source>
</evidence>
<keyword evidence="3" id="KW-0863">Zinc-finger</keyword>
<feature type="region of interest" description="Disordered" evidence="6">
    <location>
        <begin position="1"/>
        <end position="76"/>
    </location>
</feature>
<evidence type="ECO:0000256" key="6">
    <source>
        <dbReference type="SAM" id="MobiDB-lite"/>
    </source>
</evidence>
<feature type="compositionally biased region" description="Acidic residues" evidence="6">
    <location>
        <begin position="394"/>
        <end position="415"/>
    </location>
</feature>
<feature type="domain" description="HAT C-terminal dimerisation" evidence="7">
    <location>
        <begin position="664"/>
        <end position="741"/>
    </location>
</feature>
<accession>A0A0L0VMM3</accession>
<dbReference type="PANTHER" id="PTHR46481">
    <property type="entry name" value="ZINC FINGER BED DOMAIN-CONTAINING PROTEIN 4"/>
    <property type="match status" value="1"/>
</dbReference>
<dbReference type="GO" id="GO:0008270">
    <property type="term" value="F:zinc ion binding"/>
    <property type="evidence" value="ECO:0007669"/>
    <property type="project" value="UniProtKB-KW"/>
</dbReference>
<evidence type="ECO:0000256" key="4">
    <source>
        <dbReference type="ARBA" id="ARBA00022833"/>
    </source>
</evidence>
<dbReference type="EMBL" id="AJIL01000036">
    <property type="protein sequence ID" value="KNF00496.1"/>
    <property type="molecule type" value="Genomic_DNA"/>
</dbReference>
<keyword evidence="4" id="KW-0862">Zinc</keyword>
<evidence type="ECO:0000256" key="1">
    <source>
        <dbReference type="ARBA" id="ARBA00004123"/>
    </source>
</evidence>
<dbReference type="InterPro" id="IPR052035">
    <property type="entry name" value="ZnF_BED_domain_contain"/>
</dbReference>
<feature type="compositionally biased region" description="Polar residues" evidence="6">
    <location>
        <begin position="343"/>
        <end position="353"/>
    </location>
</feature>
<feature type="region of interest" description="Disordered" evidence="6">
    <location>
        <begin position="339"/>
        <end position="417"/>
    </location>
</feature>
<dbReference type="InterPro" id="IPR012337">
    <property type="entry name" value="RNaseH-like_sf"/>
</dbReference>
<feature type="region of interest" description="Disordered" evidence="6">
    <location>
        <begin position="769"/>
        <end position="792"/>
    </location>
</feature>
<dbReference type="Pfam" id="PF05699">
    <property type="entry name" value="Dimer_Tnp_hAT"/>
    <property type="match status" value="1"/>
</dbReference>
<dbReference type="Proteomes" id="UP000054564">
    <property type="component" value="Unassembled WGS sequence"/>
</dbReference>
<evidence type="ECO:0000313" key="9">
    <source>
        <dbReference type="Proteomes" id="UP000054564"/>
    </source>
</evidence>
<dbReference type="GO" id="GO:0005634">
    <property type="term" value="C:nucleus"/>
    <property type="evidence" value="ECO:0007669"/>
    <property type="project" value="UniProtKB-SubCell"/>
</dbReference>
<evidence type="ECO:0000259" key="7">
    <source>
        <dbReference type="Pfam" id="PF05699"/>
    </source>
</evidence>
<sequence>MAPKRKRPRIQYSSQASSIVESTREEENPTEDDLNNIDKPGDGADHKTTDAEELSRAQRVARTSQSDSYDGYFEPELSDQKDKHHRHMIAYPCKLCGVKIHRPTTDSSCSNLRKHTSNCERKQNQIAQSQLLAALGITGTGDITPQEVPQLCAIWCAEAARPFLALVDSSHKAILHPTVVKFLPKVHAVSKDIHLLYSAIQHEYRAILNAHQGSLYLGVNAWQSPNAYDILGVVIYRLAKGIDGQLNLEAMPLDFVCLSESHSGEYLAETVALVVEKFGIQHKICGIVSNNAKNNEVMVKELKKLKWSRFKGAPQWIRCFAHILNLIAQAILRPFETHKANKDTNGGSSTNTGDDLDHGEYDNAEQIRLLPHGDTSPAPEDEDPSDTDSLPQLDDNDSDSLSEGDIENASDEGEGDLYTSASCKQTLAKFRMVAKKLKYSPNSKAEFVKLCVAKKCATPHNISRDVCTRWNSTSLQLSSIVRCQAAILEWQRHKSLGLERKYHLDLARDLAGVLNMFHEITLQISVAGSARLSNVVLFIDQITEHLSTIISNPVYPAALRNACRLGLKKTNKYYSLTDTSPLYRIAILLHPSLRDKYFKLAKWEPEWIAEAIRLARNMWVSHYKPPPITPSSSAPSSSKPITGMLAGLGVAAAAQGGDSSSDPLDLWLAGGPVLNGNAPVNPLKWWIQQKKLGNTYGGLVNMALDVLSCPATSVDVERAFSFGQDYVSSKRHRLAPHSVSRGMTVAFYSKNKKIKEGFLAKWKQGLNNSKKTKQKSRRKVIVVEDNDNKEED</sequence>
<organism evidence="8 9">
    <name type="scientific">Puccinia striiformis f. sp. tritici PST-78</name>
    <dbReference type="NCBI Taxonomy" id="1165861"/>
    <lineage>
        <taxon>Eukaryota</taxon>
        <taxon>Fungi</taxon>
        <taxon>Dikarya</taxon>
        <taxon>Basidiomycota</taxon>
        <taxon>Pucciniomycotina</taxon>
        <taxon>Pucciniomycetes</taxon>
        <taxon>Pucciniales</taxon>
        <taxon>Pucciniaceae</taxon>
        <taxon>Puccinia</taxon>
    </lineage>
</organism>
<reference evidence="9" key="1">
    <citation type="submission" date="2014-03" db="EMBL/GenBank/DDBJ databases">
        <title>The Genome Sequence of Puccinia striiformis f. sp. tritici PST-78.</title>
        <authorList>
            <consortium name="The Broad Institute Genome Sequencing Platform"/>
            <person name="Cuomo C."/>
            <person name="Hulbert S."/>
            <person name="Chen X."/>
            <person name="Walker B."/>
            <person name="Young S.K."/>
            <person name="Zeng Q."/>
            <person name="Gargeya S."/>
            <person name="Fitzgerald M."/>
            <person name="Haas B."/>
            <person name="Abouelleil A."/>
            <person name="Alvarado L."/>
            <person name="Arachchi H.M."/>
            <person name="Berlin A.M."/>
            <person name="Chapman S.B."/>
            <person name="Goldberg J."/>
            <person name="Griggs A."/>
            <person name="Gujja S."/>
            <person name="Hansen M."/>
            <person name="Howarth C."/>
            <person name="Imamovic A."/>
            <person name="Larimer J."/>
            <person name="McCowan C."/>
            <person name="Montmayeur A."/>
            <person name="Murphy C."/>
            <person name="Neiman D."/>
            <person name="Pearson M."/>
            <person name="Priest M."/>
            <person name="Roberts A."/>
            <person name="Saif S."/>
            <person name="Shea T."/>
            <person name="Sisk P."/>
            <person name="Sykes S."/>
            <person name="Wortman J."/>
            <person name="Nusbaum C."/>
            <person name="Birren B."/>
        </authorList>
    </citation>
    <scope>NUCLEOTIDE SEQUENCE [LARGE SCALE GENOMIC DNA]</scope>
    <source>
        <strain evidence="9">race PST-78</strain>
    </source>
</reference>
<keyword evidence="5" id="KW-0539">Nucleus</keyword>
<name>A0A0L0VMM3_9BASI</name>
<comment type="subcellular location">
    <subcellularLocation>
        <location evidence="1">Nucleus</location>
    </subcellularLocation>
</comment>
<feature type="compositionally biased region" description="Basic residues" evidence="6">
    <location>
        <begin position="770"/>
        <end position="780"/>
    </location>
</feature>
<evidence type="ECO:0000256" key="5">
    <source>
        <dbReference type="ARBA" id="ARBA00023242"/>
    </source>
</evidence>